<dbReference type="RefSeq" id="WP_248735024.1">
    <property type="nucleotide sequence ID" value="NZ_CALBWS010000009.1"/>
</dbReference>
<evidence type="ECO:0000313" key="1">
    <source>
        <dbReference type="EMBL" id="CAH2714715.1"/>
    </source>
</evidence>
<dbReference type="InterPro" id="IPR012851">
    <property type="entry name" value="Spore_coat_CotF-like"/>
</dbReference>
<protein>
    <recommendedName>
        <fullName evidence="3">Spore coat protein</fullName>
    </recommendedName>
</protein>
<reference evidence="1" key="1">
    <citation type="submission" date="2022-04" db="EMBL/GenBank/DDBJ databases">
        <authorList>
            <person name="Criscuolo A."/>
        </authorList>
    </citation>
    <scope>NUCLEOTIDE SEQUENCE</scope>
    <source>
        <strain evidence="1">CIP111895</strain>
    </source>
</reference>
<proteinExistence type="predicted"/>
<sequence length="109" mass="12609">MNQQTPVLQDQDIVYTFLADLKRTAREYTTAVTESNCPAVRQMFEQLLQSTLKLQDQTYQLMAQHGWYNTSSPAVNQEITKQMQTYQQTQMQTNQLIQQNLNFGQPTSG</sequence>
<dbReference type="EMBL" id="CALBWS010000009">
    <property type="protein sequence ID" value="CAH2714715.1"/>
    <property type="molecule type" value="Genomic_DNA"/>
</dbReference>
<dbReference type="InterPro" id="IPR012347">
    <property type="entry name" value="Ferritin-like"/>
</dbReference>
<gene>
    <name evidence="1" type="ORF">BACCIP111895_01891</name>
</gene>
<accession>A0ABN8KPR5</accession>
<dbReference type="Proteomes" id="UP000838308">
    <property type="component" value="Unassembled WGS sequence"/>
</dbReference>
<dbReference type="Gene3D" id="1.20.1260.10">
    <property type="match status" value="1"/>
</dbReference>
<dbReference type="Pfam" id="PF07875">
    <property type="entry name" value="Coat_F"/>
    <property type="match status" value="1"/>
</dbReference>
<name>A0ABN8KPR5_9BACI</name>
<evidence type="ECO:0000313" key="2">
    <source>
        <dbReference type="Proteomes" id="UP000838308"/>
    </source>
</evidence>
<keyword evidence="2" id="KW-1185">Reference proteome</keyword>
<comment type="caution">
    <text evidence="1">The sequence shown here is derived from an EMBL/GenBank/DDBJ whole genome shotgun (WGS) entry which is preliminary data.</text>
</comment>
<evidence type="ECO:0008006" key="3">
    <source>
        <dbReference type="Google" id="ProtNLM"/>
    </source>
</evidence>
<organism evidence="1 2">
    <name type="scientific">Neobacillus rhizosphaerae</name>
    <dbReference type="NCBI Taxonomy" id="2880965"/>
    <lineage>
        <taxon>Bacteria</taxon>
        <taxon>Bacillati</taxon>
        <taxon>Bacillota</taxon>
        <taxon>Bacilli</taxon>
        <taxon>Bacillales</taxon>
        <taxon>Bacillaceae</taxon>
        <taxon>Neobacillus</taxon>
    </lineage>
</organism>